<keyword evidence="3 6" id="KW-0812">Transmembrane</keyword>
<dbReference type="Proteomes" id="UP000245647">
    <property type="component" value="Unassembled WGS sequence"/>
</dbReference>
<feature type="transmembrane region" description="Helical" evidence="6">
    <location>
        <begin position="41"/>
        <end position="63"/>
    </location>
</feature>
<dbReference type="InterPro" id="IPR050833">
    <property type="entry name" value="Poly_Biosynth_Transport"/>
</dbReference>
<feature type="transmembrane region" description="Helical" evidence="6">
    <location>
        <begin position="342"/>
        <end position="363"/>
    </location>
</feature>
<dbReference type="RefSeq" id="WP_109417788.1">
    <property type="nucleotide sequence ID" value="NZ_QEAS01000021.1"/>
</dbReference>
<feature type="transmembrane region" description="Helical" evidence="6">
    <location>
        <begin position="7"/>
        <end position="29"/>
    </location>
</feature>
<evidence type="ECO:0000256" key="2">
    <source>
        <dbReference type="ARBA" id="ARBA00022475"/>
    </source>
</evidence>
<feature type="transmembrane region" description="Helical" evidence="6">
    <location>
        <begin position="155"/>
        <end position="177"/>
    </location>
</feature>
<feature type="transmembrane region" description="Helical" evidence="6">
    <location>
        <begin position="183"/>
        <end position="207"/>
    </location>
</feature>
<keyword evidence="4 6" id="KW-1133">Transmembrane helix</keyword>
<keyword evidence="2" id="KW-1003">Cell membrane</keyword>
<evidence type="ECO:0000256" key="5">
    <source>
        <dbReference type="ARBA" id="ARBA00023136"/>
    </source>
</evidence>
<evidence type="ECO:0000313" key="8">
    <source>
        <dbReference type="Proteomes" id="UP000245647"/>
    </source>
</evidence>
<evidence type="ECO:0000313" key="7">
    <source>
        <dbReference type="EMBL" id="PWG78727.1"/>
    </source>
</evidence>
<organism evidence="7 8">
    <name type="scientific">Pararcticibacter amylolyticus</name>
    <dbReference type="NCBI Taxonomy" id="2173175"/>
    <lineage>
        <taxon>Bacteria</taxon>
        <taxon>Pseudomonadati</taxon>
        <taxon>Bacteroidota</taxon>
        <taxon>Sphingobacteriia</taxon>
        <taxon>Sphingobacteriales</taxon>
        <taxon>Sphingobacteriaceae</taxon>
        <taxon>Pararcticibacter</taxon>
    </lineage>
</organism>
<evidence type="ECO:0000256" key="1">
    <source>
        <dbReference type="ARBA" id="ARBA00004651"/>
    </source>
</evidence>
<dbReference type="EMBL" id="QEAS01000021">
    <property type="protein sequence ID" value="PWG78727.1"/>
    <property type="molecule type" value="Genomic_DNA"/>
</dbReference>
<feature type="transmembrane region" description="Helical" evidence="6">
    <location>
        <begin position="403"/>
        <end position="422"/>
    </location>
</feature>
<feature type="transmembrane region" description="Helical" evidence="6">
    <location>
        <begin position="312"/>
        <end position="336"/>
    </location>
</feature>
<feature type="transmembrane region" description="Helical" evidence="6">
    <location>
        <begin position="375"/>
        <end position="397"/>
    </location>
</feature>
<feature type="transmembrane region" description="Helical" evidence="6">
    <location>
        <begin position="84"/>
        <end position="114"/>
    </location>
</feature>
<dbReference type="PANTHER" id="PTHR30250">
    <property type="entry name" value="PST FAMILY PREDICTED COLANIC ACID TRANSPORTER"/>
    <property type="match status" value="1"/>
</dbReference>
<gene>
    <name evidence="7" type="ORF">DDR33_21135</name>
</gene>
<dbReference type="Pfam" id="PF01943">
    <property type="entry name" value="Polysacc_synt"/>
    <property type="match status" value="1"/>
</dbReference>
<reference evidence="7 8" key="1">
    <citation type="submission" date="2018-04" db="EMBL/GenBank/DDBJ databases">
        <title>Pedobacter chongqingensis sp. nov., isolated from a rottenly hemp rope.</title>
        <authorList>
            <person name="Cai Y."/>
        </authorList>
    </citation>
    <scope>NUCLEOTIDE SEQUENCE [LARGE SCALE GENOMIC DNA]</scope>
    <source>
        <strain evidence="7 8">FJ4-8</strain>
    </source>
</reference>
<accession>A0A2U2PBF6</accession>
<evidence type="ECO:0000256" key="4">
    <source>
        <dbReference type="ARBA" id="ARBA00022989"/>
    </source>
</evidence>
<feature type="transmembrane region" description="Helical" evidence="6">
    <location>
        <begin position="249"/>
        <end position="268"/>
    </location>
</feature>
<keyword evidence="5 6" id="KW-0472">Membrane</keyword>
<dbReference type="InterPro" id="IPR002797">
    <property type="entry name" value="Polysacc_synth"/>
</dbReference>
<dbReference type="OrthoDB" id="5365632at2"/>
<keyword evidence="8" id="KW-1185">Reference proteome</keyword>
<comment type="caution">
    <text evidence="7">The sequence shown here is derived from an EMBL/GenBank/DDBJ whole genome shotgun (WGS) entry which is preliminary data.</text>
</comment>
<feature type="transmembrane region" description="Helical" evidence="6">
    <location>
        <begin position="466"/>
        <end position="487"/>
    </location>
</feature>
<protein>
    <recommendedName>
        <fullName evidence="9">Na+-driven multidrug efflux pump</fullName>
    </recommendedName>
</protein>
<dbReference type="PANTHER" id="PTHR30250:SF26">
    <property type="entry name" value="PSMA PROTEIN"/>
    <property type="match status" value="1"/>
</dbReference>
<feature type="transmembrane region" description="Helical" evidence="6">
    <location>
        <begin position="443"/>
        <end position="460"/>
    </location>
</feature>
<evidence type="ECO:0000256" key="6">
    <source>
        <dbReference type="SAM" id="Phobius"/>
    </source>
</evidence>
<evidence type="ECO:0008006" key="9">
    <source>
        <dbReference type="Google" id="ProtNLM"/>
    </source>
</evidence>
<dbReference type="GO" id="GO:0005886">
    <property type="term" value="C:plasma membrane"/>
    <property type="evidence" value="ECO:0007669"/>
    <property type="project" value="UniProtKB-SubCell"/>
</dbReference>
<feature type="transmembrane region" description="Helical" evidence="6">
    <location>
        <begin position="126"/>
        <end position="148"/>
    </location>
</feature>
<proteinExistence type="predicted"/>
<sequence>MKAANRIAVNTGISYARMLITMVISLYSTRIVLNSLGSLDYGIFNLIAGIIAMLSFLNTAMATSTQRYLSYYQGKSNMFMQKKVFTNSLIIHIIIGLLLVVILEILGWAILGFLNIPDNRMAAAQVVYHYMTVTVFFTVVAVPFNGLLIAHENMIWVAVVNIIETILKLLIAILLTYTSIDKLMLFGGLTALLSVVSLILYASYCFFKYEDCTISGITRIDKKLSKELTSFAGWNLFGSICGLGKTQGIAVLLNIFLGAVVNAAYGIANQVSSQLTFFSVTLLRAVNPQIMRSEGASDRNRMLRLSMVVSKFSFFLMVFFTVPVIFEMKAILTFWLKNVPEYTEAFCNLVLISILLNQLTIGLQSAVQAIGEIKMYQVVVGGVQLLNLPVAYILLYFGYSPQMVLLIGSVIEILACGLRLLFLKRIAGLSLQEYTQRVFLKEIVPVCVIVLTSYLISHTIELGFRFIFNGVISCFVFSVSIYFFGLCEDEKALIDSFYKRIRTSIIQKVRVSGTY</sequence>
<name>A0A2U2PBF6_9SPHI</name>
<dbReference type="AlphaFoldDB" id="A0A2U2PBF6"/>
<evidence type="ECO:0000256" key="3">
    <source>
        <dbReference type="ARBA" id="ARBA00022692"/>
    </source>
</evidence>
<comment type="subcellular location">
    <subcellularLocation>
        <location evidence="1">Cell membrane</location>
        <topology evidence="1">Multi-pass membrane protein</topology>
    </subcellularLocation>
</comment>